<accession>A0A9X4N055</accession>
<dbReference type="InterPro" id="IPR050330">
    <property type="entry name" value="Bact_OuterMem_StrucFunc"/>
</dbReference>
<keyword evidence="2 4" id="KW-0472">Membrane</keyword>
<keyword evidence="3" id="KW-0998">Cell outer membrane</keyword>
<sequence>MNPNKILGENKEKWFVSLPKDSYIILEYTDNEIIDAPNQPDIIVVEHGCCDEWAEIYVSNDGKEFSFLGVVNDCGQDKLDLADIGFDKPVRFVKVVGLDVKCASPGFDLVSVYALPGANKRLYVGMDQVEEYFEEEKTDEILILENVYFDTDEDLIQYSGTVDLNKVIKKLIEFPEIKIKVSGHTDNVASAAYNLNLSKRRAKAVKHYLIQNNIDESRIEIEGFGLTRPLRTNETEEGRAQNRRVEIRRLN</sequence>
<dbReference type="InterPro" id="IPR036737">
    <property type="entry name" value="OmpA-like_sf"/>
</dbReference>
<evidence type="ECO:0000256" key="4">
    <source>
        <dbReference type="PROSITE-ProRule" id="PRU00473"/>
    </source>
</evidence>
<proteinExistence type="predicted"/>
<dbReference type="PROSITE" id="PS51123">
    <property type="entry name" value="OMPA_2"/>
    <property type="match status" value="1"/>
</dbReference>
<dbReference type="GO" id="GO:0009279">
    <property type="term" value="C:cell outer membrane"/>
    <property type="evidence" value="ECO:0007669"/>
    <property type="project" value="UniProtKB-SubCell"/>
</dbReference>
<dbReference type="Gene3D" id="3.30.1330.60">
    <property type="entry name" value="OmpA-like domain"/>
    <property type="match status" value="1"/>
</dbReference>
<comment type="subcellular location">
    <subcellularLocation>
        <location evidence="1">Cell outer membrane</location>
    </subcellularLocation>
</comment>
<evidence type="ECO:0000259" key="5">
    <source>
        <dbReference type="PROSITE" id="PS51123"/>
    </source>
</evidence>
<organism evidence="6 7">
    <name type="scientific">Profundicola chukchiensis</name>
    <dbReference type="NCBI Taxonomy" id="2961959"/>
    <lineage>
        <taxon>Bacteria</taxon>
        <taxon>Pseudomonadati</taxon>
        <taxon>Bacteroidota</taxon>
        <taxon>Flavobacteriia</taxon>
        <taxon>Flavobacteriales</taxon>
        <taxon>Weeksellaceae</taxon>
        <taxon>Profundicola</taxon>
    </lineage>
</organism>
<dbReference type="InterPro" id="IPR006664">
    <property type="entry name" value="OMP_bac"/>
</dbReference>
<protein>
    <submittedName>
        <fullName evidence="6">OmpA family protein</fullName>
    </submittedName>
</protein>
<evidence type="ECO:0000256" key="1">
    <source>
        <dbReference type="ARBA" id="ARBA00004442"/>
    </source>
</evidence>
<dbReference type="EMBL" id="JANCMU010000009">
    <property type="protein sequence ID" value="MDG4946975.1"/>
    <property type="molecule type" value="Genomic_DNA"/>
</dbReference>
<dbReference type="RefSeq" id="WP_304421257.1">
    <property type="nucleotide sequence ID" value="NZ_JANCMU010000009.1"/>
</dbReference>
<dbReference type="PANTHER" id="PTHR30329">
    <property type="entry name" value="STATOR ELEMENT OF FLAGELLAR MOTOR COMPLEX"/>
    <property type="match status" value="1"/>
</dbReference>
<evidence type="ECO:0000313" key="7">
    <source>
        <dbReference type="Proteomes" id="UP001152599"/>
    </source>
</evidence>
<dbReference type="SUPFAM" id="SSF103088">
    <property type="entry name" value="OmpA-like"/>
    <property type="match status" value="1"/>
</dbReference>
<dbReference type="Proteomes" id="UP001152599">
    <property type="component" value="Unassembled WGS sequence"/>
</dbReference>
<feature type="domain" description="OmpA-like" evidence="5">
    <location>
        <begin position="136"/>
        <end position="251"/>
    </location>
</feature>
<evidence type="ECO:0000256" key="3">
    <source>
        <dbReference type="ARBA" id="ARBA00023237"/>
    </source>
</evidence>
<dbReference type="Pfam" id="PF00691">
    <property type="entry name" value="OmpA"/>
    <property type="match status" value="1"/>
</dbReference>
<gene>
    <name evidence="6" type="ORF">NMK71_11180</name>
</gene>
<dbReference type="AlphaFoldDB" id="A0A9X4N055"/>
<evidence type="ECO:0000256" key="2">
    <source>
        <dbReference type="ARBA" id="ARBA00023136"/>
    </source>
</evidence>
<dbReference type="InterPro" id="IPR006665">
    <property type="entry name" value="OmpA-like"/>
</dbReference>
<comment type="caution">
    <text evidence="6">The sequence shown here is derived from an EMBL/GenBank/DDBJ whole genome shotgun (WGS) entry which is preliminary data.</text>
</comment>
<reference evidence="6" key="1">
    <citation type="submission" date="2022-07" db="EMBL/GenBank/DDBJ databases">
        <title>Description and genome-wide analysis of Profundicola chukchiensis gen. nov., sp. nov., marine bacteria isolated from bottom sediments of the Chukchi Sea.</title>
        <authorList>
            <person name="Romanenko L."/>
            <person name="Otstavnykh N."/>
            <person name="Kurilenko V."/>
            <person name="Eremeev V."/>
            <person name="Velansky P."/>
            <person name="Mikhailov V."/>
            <person name="Isaeva M."/>
        </authorList>
    </citation>
    <scope>NUCLEOTIDE SEQUENCE</scope>
    <source>
        <strain evidence="6">KMM 9713</strain>
    </source>
</reference>
<name>A0A9X4N055_9FLAO</name>
<dbReference type="CDD" id="cd07185">
    <property type="entry name" value="OmpA_C-like"/>
    <property type="match status" value="1"/>
</dbReference>
<evidence type="ECO:0000313" key="6">
    <source>
        <dbReference type="EMBL" id="MDG4946975.1"/>
    </source>
</evidence>
<keyword evidence="7" id="KW-1185">Reference proteome</keyword>
<dbReference type="PRINTS" id="PR01021">
    <property type="entry name" value="OMPADOMAIN"/>
</dbReference>
<dbReference type="PANTHER" id="PTHR30329:SF21">
    <property type="entry name" value="LIPOPROTEIN YIAD-RELATED"/>
    <property type="match status" value="1"/>
</dbReference>